<name>A0A239JT16_9ACTN</name>
<protein>
    <submittedName>
        <fullName evidence="2">Uncharacterized protein</fullName>
    </submittedName>
</protein>
<evidence type="ECO:0000256" key="1">
    <source>
        <dbReference type="SAM" id="Phobius"/>
    </source>
</evidence>
<feature type="transmembrane region" description="Helical" evidence="1">
    <location>
        <begin position="74"/>
        <end position="92"/>
    </location>
</feature>
<evidence type="ECO:0000313" key="3">
    <source>
        <dbReference type="Proteomes" id="UP000198415"/>
    </source>
</evidence>
<dbReference type="Proteomes" id="UP000198415">
    <property type="component" value="Unassembled WGS sequence"/>
</dbReference>
<dbReference type="EMBL" id="FZNR01000038">
    <property type="protein sequence ID" value="SNT08915.1"/>
    <property type="molecule type" value="Genomic_DNA"/>
</dbReference>
<sequence length="114" mass="12207">MAAVGHHSVFATSLLALLALGMAHSLTVEIQRQAHRRSGRWERHDVVNTVLLASWAVGSLTIAALPYTSRPIRVLGLILALSYAFACAYFVAERRRAVAAPLSTAPSVSESSPV</sequence>
<evidence type="ECO:0000313" key="2">
    <source>
        <dbReference type="EMBL" id="SNT08915.1"/>
    </source>
</evidence>
<proteinExistence type="predicted"/>
<dbReference type="AlphaFoldDB" id="A0A239JT16"/>
<feature type="transmembrane region" description="Helical" evidence="1">
    <location>
        <begin position="49"/>
        <end position="67"/>
    </location>
</feature>
<keyword evidence="1" id="KW-1133">Transmembrane helix</keyword>
<keyword evidence="1" id="KW-0472">Membrane</keyword>
<accession>A0A239JT16</accession>
<gene>
    <name evidence="2" type="ORF">SAMN06264365_13812</name>
</gene>
<reference evidence="2 3" key="1">
    <citation type="submission" date="2017-06" db="EMBL/GenBank/DDBJ databases">
        <authorList>
            <person name="Kim H.J."/>
            <person name="Triplett B.A."/>
        </authorList>
    </citation>
    <scope>NUCLEOTIDE SEQUENCE [LARGE SCALE GENOMIC DNA]</scope>
    <source>
        <strain evidence="2 3">DSM 43151</strain>
    </source>
</reference>
<keyword evidence="3" id="KW-1185">Reference proteome</keyword>
<keyword evidence="1" id="KW-0812">Transmembrane</keyword>
<organism evidence="2 3">
    <name type="scientific">Actinoplanes regularis</name>
    <dbReference type="NCBI Taxonomy" id="52697"/>
    <lineage>
        <taxon>Bacteria</taxon>
        <taxon>Bacillati</taxon>
        <taxon>Actinomycetota</taxon>
        <taxon>Actinomycetes</taxon>
        <taxon>Micromonosporales</taxon>
        <taxon>Micromonosporaceae</taxon>
        <taxon>Actinoplanes</taxon>
    </lineage>
</organism>